<accession>A0A2K3PM44</accession>
<dbReference type="EMBL" id="ASHM01008437">
    <property type="protein sequence ID" value="PNY16334.1"/>
    <property type="molecule type" value="Genomic_DNA"/>
</dbReference>
<gene>
    <name evidence="1" type="ORF">L195_g013053</name>
</gene>
<evidence type="ECO:0000313" key="1">
    <source>
        <dbReference type="EMBL" id="PNY16334.1"/>
    </source>
</evidence>
<organism evidence="1 2">
    <name type="scientific">Trifolium pratense</name>
    <name type="common">Red clover</name>
    <dbReference type="NCBI Taxonomy" id="57577"/>
    <lineage>
        <taxon>Eukaryota</taxon>
        <taxon>Viridiplantae</taxon>
        <taxon>Streptophyta</taxon>
        <taxon>Embryophyta</taxon>
        <taxon>Tracheophyta</taxon>
        <taxon>Spermatophyta</taxon>
        <taxon>Magnoliopsida</taxon>
        <taxon>eudicotyledons</taxon>
        <taxon>Gunneridae</taxon>
        <taxon>Pentapetalae</taxon>
        <taxon>rosids</taxon>
        <taxon>fabids</taxon>
        <taxon>Fabales</taxon>
        <taxon>Fabaceae</taxon>
        <taxon>Papilionoideae</taxon>
        <taxon>50 kb inversion clade</taxon>
        <taxon>NPAAA clade</taxon>
        <taxon>Hologalegina</taxon>
        <taxon>IRL clade</taxon>
        <taxon>Trifolieae</taxon>
        <taxon>Trifolium</taxon>
    </lineage>
</organism>
<dbReference type="Proteomes" id="UP000236291">
    <property type="component" value="Unassembled WGS sequence"/>
</dbReference>
<dbReference type="AlphaFoldDB" id="A0A2K3PM44"/>
<evidence type="ECO:0000313" key="2">
    <source>
        <dbReference type="Proteomes" id="UP000236291"/>
    </source>
</evidence>
<proteinExistence type="predicted"/>
<reference evidence="1 2" key="2">
    <citation type="journal article" date="2017" name="Front. Plant Sci.">
        <title>Gene Classification and Mining of Molecular Markers Useful in Red Clover (Trifolium pratense) Breeding.</title>
        <authorList>
            <person name="Istvanek J."/>
            <person name="Dluhosova J."/>
            <person name="Dluhos P."/>
            <person name="Patkova L."/>
            <person name="Nedelnik J."/>
            <person name="Repkova J."/>
        </authorList>
    </citation>
    <scope>NUCLEOTIDE SEQUENCE [LARGE SCALE GENOMIC DNA]</scope>
    <source>
        <strain evidence="2">cv. Tatra</strain>
        <tissue evidence="1">Young leaves</tissue>
    </source>
</reference>
<feature type="non-terminal residue" evidence="1">
    <location>
        <position position="1"/>
    </location>
</feature>
<protein>
    <submittedName>
        <fullName evidence="1">Uncharacterized protein</fullName>
    </submittedName>
</protein>
<comment type="caution">
    <text evidence="1">The sequence shown here is derived from an EMBL/GenBank/DDBJ whole genome shotgun (WGS) entry which is preliminary data.</text>
</comment>
<name>A0A2K3PM44_TRIPR</name>
<sequence length="54" mass="5938">GCYGFYHKGLFVVHRLSTVKTANTVAVISDGQIVESVLTNRGDERAHYTSSHKS</sequence>
<reference evidence="1 2" key="1">
    <citation type="journal article" date="2014" name="Am. J. Bot.">
        <title>Genome assembly and annotation for red clover (Trifolium pratense; Fabaceae).</title>
        <authorList>
            <person name="Istvanek J."/>
            <person name="Jaros M."/>
            <person name="Krenek A."/>
            <person name="Repkova J."/>
        </authorList>
    </citation>
    <scope>NUCLEOTIDE SEQUENCE [LARGE SCALE GENOMIC DNA]</scope>
    <source>
        <strain evidence="2">cv. Tatra</strain>
        <tissue evidence="1">Young leaves</tissue>
    </source>
</reference>